<sequence length="521" mass="57417">MPRNKNSATVPPRLRLSEWARGRQWAAVRPVRRCGVGAVGSLLTQVYQAGAYSLLPTAYCLLLAACTSNTGRLNPAAPTANYKATNMDVHNESLLSTVNIPVSIALADVERQINTQVNGLIYEDNSFDNDGDGTPFMTNVWKRAPIRVSAGVVKGDSLFYFQVPLKIWAKAGKKVLGFMQSGETTFEIDLKFATRFSIDPDWSVSTQTKAEGYDFVTTPTVRLVGFDIPITGLVRKAIDNNLGTITQALDKQVKANIDLKTPVLRTWNLVREPYNVSDEYRTWLTVVPRRVLITPLRFEQGEIRTTIGLEGHTLTNIGPKPAIRPATTLPDLTVVSTVKDDFRVGIISEATYPEVAELAKKQLVGKSFSFKNGAYTVSLTDIDLYGQNDNLIIKAGITGSVNGDIYLRGQPYYDPQTKSVSLKNLTYDLDTKNLLQRAASWLLQSTLAKTMEKNMSFPIGEQIDAIKQSVQERISNYPLAKGVTLKGKINDMRPDQVYLTPTAMVAVVYANGKVDVKVAGL</sequence>
<name>A0A939G3I3_9BACT</name>
<dbReference type="RefSeq" id="WP_207333710.1">
    <property type="nucleotide sequence ID" value="NZ_JAFMYU010000001.1"/>
</dbReference>
<accession>A0A939G3I3</accession>
<evidence type="ECO:0000313" key="2">
    <source>
        <dbReference type="Proteomes" id="UP000664795"/>
    </source>
</evidence>
<organism evidence="1 2">
    <name type="scientific">Fibrella aquatilis</name>
    <dbReference type="NCBI Taxonomy" id="2817059"/>
    <lineage>
        <taxon>Bacteria</taxon>
        <taxon>Pseudomonadati</taxon>
        <taxon>Bacteroidota</taxon>
        <taxon>Cytophagia</taxon>
        <taxon>Cytophagales</taxon>
        <taxon>Spirosomataceae</taxon>
        <taxon>Fibrella</taxon>
    </lineage>
</organism>
<evidence type="ECO:0000313" key="1">
    <source>
        <dbReference type="EMBL" id="MBO0929760.1"/>
    </source>
</evidence>
<dbReference type="Pfam" id="PF14356">
    <property type="entry name" value="DUF4403"/>
    <property type="match status" value="1"/>
</dbReference>
<dbReference type="AlphaFoldDB" id="A0A939G3I3"/>
<proteinExistence type="predicted"/>
<comment type="caution">
    <text evidence="1">The sequence shown here is derived from an EMBL/GenBank/DDBJ whole genome shotgun (WGS) entry which is preliminary data.</text>
</comment>
<keyword evidence="2" id="KW-1185">Reference proteome</keyword>
<protein>
    <submittedName>
        <fullName evidence="1">DUF4403 family protein</fullName>
    </submittedName>
</protein>
<dbReference type="Proteomes" id="UP000664795">
    <property type="component" value="Unassembled WGS sequence"/>
</dbReference>
<gene>
    <name evidence="1" type="ORF">J2I48_02095</name>
</gene>
<reference evidence="1 2" key="1">
    <citation type="submission" date="2021-03" db="EMBL/GenBank/DDBJ databases">
        <title>Fibrella sp. HMF5036 genome sequencing and assembly.</title>
        <authorList>
            <person name="Kang H."/>
            <person name="Kim H."/>
            <person name="Bae S."/>
            <person name="Joh K."/>
        </authorList>
    </citation>
    <scope>NUCLEOTIDE SEQUENCE [LARGE SCALE GENOMIC DNA]</scope>
    <source>
        <strain evidence="1 2">HMF5036</strain>
    </source>
</reference>
<dbReference type="EMBL" id="JAFMYU010000001">
    <property type="protein sequence ID" value="MBO0929760.1"/>
    <property type="molecule type" value="Genomic_DNA"/>
</dbReference>
<dbReference type="InterPro" id="IPR025515">
    <property type="entry name" value="DUF4403"/>
</dbReference>